<dbReference type="Proteomes" id="UP000295680">
    <property type="component" value="Unassembled WGS sequence"/>
</dbReference>
<dbReference type="SUPFAM" id="SSF56349">
    <property type="entry name" value="DNA breaking-rejoining enzymes"/>
    <property type="match status" value="1"/>
</dbReference>
<dbReference type="Gene3D" id="1.10.443.10">
    <property type="entry name" value="Intergrase catalytic core"/>
    <property type="match status" value="1"/>
</dbReference>
<comment type="caution">
    <text evidence="6">The sequence shown here is derived from an EMBL/GenBank/DDBJ whole genome shotgun (WGS) entry which is preliminary data.</text>
</comment>
<evidence type="ECO:0000256" key="2">
    <source>
        <dbReference type="ARBA" id="ARBA00023172"/>
    </source>
</evidence>
<evidence type="ECO:0000259" key="5">
    <source>
        <dbReference type="PROSITE" id="PS51900"/>
    </source>
</evidence>
<dbReference type="GO" id="GO:0006310">
    <property type="term" value="P:DNA recombination"/>
    <property type="evidence" value="ECO:0007669"/>
    <property type="project" value="UniProtKB-KW"/>
</dbReference>
<gene>
    <name evidence="6" type="ORF">EV192_11445</name>
</gene>
<dbReference type="InterPro" id="IPR050090">
    <property type="entry name" value="Tyrosine_recombinase_XerCD"/>
</dbReference>
<feature type="domain" description="Tyr recombinase" evidence="4">
    <location>
        <begin position="172"/>
        <end position="386"/>
    </location>
</feature>
<evidence type="ECO:0000256" key="1">
    <source>
        <dbReference type="ARBA" id="ARBA00023125"/>
    </source>
</evidence>
<dbReference type="GO" id="GO:0003677">
    <property type="term" value="F:DNA binding"/>
    <property type="evidence" value="ECO:0007669"/>
    <property type="project" value="UniProtKB-UniRule"/>
</dbReference>
<dbReference type="InterPro" id="IPR011010">
    <property type="entry name" value="DNA_brk_join_enz"/>
</dbReference>
<dbReference type="EMBL" id="SLWS01000014">
    <property type="protein sequence ID" value="TCO49679.1"/>
    <property type="molecule type" value="Genomic_DNA"/>
</dbReference>
<name>A0A4R2J0H6_9PSEU</name>
<dbReference type="InterPro" id="IPR044068">
    <property type="entry name" value="CB"/>
</dbReference>
<keyword evidence="7" id="KW-1185">Reference proteome</keyword>
<sequence>MARGLLLGQLRVQTVKHRDGRRSYTILQPCGSVHAAADRYLATYAGSGSDRPYAYLLVDHLRWLESEKLTPESVEFSDLERYMGAVGAKVAMPLGNPWRTGQRPYGNSALSSAASCLKGFYLHQAAAGANSGLAEMLNRRRMPTQADRDRALLGHLSRDLPANPLAPKRIRRRHPKMLPDNARATLGPAMNSARDRLVVDWLSDGGLRIGELCGLHLADLHLRENAGCAECRAPHLHVCHRDGLANQARAKTKHEWTLQDGVIRGGLIKRVSPAMIHSYFAYMMTEYPRDAAHGMLLVQLHGADRGLPWAPEGARKMIRRAGVRAGLGVIRPHAFRHSFATAVLDASDGNLVITRDAGGWASTEVVDEIYAHVDIHDPAFDLALRKAWGEHA</sequence>
<dbReference type="PANTHER" id="PTHR30349:SF64">
    <property type="entry name" value="PROPHAGE INTEGRASE INTD-RELATED"/>
    <property type="match status" value="1"/>
</dbReference>
<dbReference type="PANTHER" id="PTHR30349">
    <property type="entry name" value="PHAGE INTEGRASE-RELATED"/>
    <property type="match status" value="1"/>
</dbReference>
<dbReference type="GO" id="GO:0015074">
    <property type="term" value="P:DNA integration"/>
    <property type="evidence" value="ECO:0007669"/>
    <property type="project" value="InterPro"/>
</dbReference>
<dbReference type="PROSITE" id="PS51898">
    <property type="entry name" value="TYR_RECOMBINASE"/>
    <property type="match status" value="1"/>
</dbReference>
<evidence type="ECO:0000313" key="6">
    <source>
        <dbReference type="EMBL" id="TCO49679.1"/>
    </source>
</evidence>
<evidence type="ECO:0000259" key="4">
    <source>
        <dbReference type="PROSITE" id="PS51898"/>
    </source>
</evidence>
<keyword evidence="2" id="KW-0233">DNA recombination</keyword>
<organism evidence="6 7">
    <name type="scientific">Actinocrispum wychmicini</name>
    <dbReference type="NCBI Taxonomy" id="1213861"/>
    <lineage>
        <taxon>Bacteria</taxon>
        <taxon>Bacillati</taxon>
        <taxon>Actinomycetota</taxon>
        <taxon>Actinomycetes</taxon>
        <taxon>Pseudonocardiales</taxon>
        <taxon>Pseudonocardiaceae</taxon>
        <taxon>Actinocrispum</taxon>
    </lineage>
</organism>
<keyword evidence="1 3" id="KW-0238">DNA-binding</keyword>
<evidence type="ECO:0000256" key="3">
    <source>
        <dbReference type="PROSITE-ProRule" id="PRU01248"/>
    </source>
</evidence>
<proteinExistence type="predicted"/>
<accession>A0A4R2J0H6</accession>
<evidence type="ECO:0000313" key="7">
    <source>
        <dbReference type="Proteomes" id="UP000295680"/>
    </source>
</evidence>
<dbReference type="Pfam" id="PF00589">
    <property type="entry name" value="Phage_integrase"/>
    <property type="match status" value="1"/>
</dbReference>
<dbReference type="InterPro" id="IPR013762">
    <property type="entry name" value="Integrase-like_cat_sf"/>
</dbReference>
<dbReference type="PROSITE" id="PS51900">
    <property type="entry name" value="CB"/>
    <property type="match status" value="1"/>
</dbReference>
<protein>
    <submittedName>
        <fullName evidence="6">Site-specific recombinase XerD</fullName>
    </submittedName>
</protein>
<dbReference type="OrthoDB" id="9803188at2"/>
<feature type="domain" description="Core-binding (CB)" evidence="5">
    <location>
        <begin position="31"/>
        <end position="125"/>
    </location>
</feature>
<reference evidence="6 7" key="1">
    <citation type="submission" date="2019-03" db="EMBL/GenBank/DDBJ databases">
        <title>Genomic Encyclopedia of Type Strains, Phase IV (KMG-IV): sequencing the most valuable type-strain genomes for metagenomic binning, comparative biology and taxonomic classification.</title>
        <authorList>
            <person name="Goeker M."/>
        </authorList>
    </citation>
    <scope>NUCLEOTIDE SEQUENCE [LARGE SCALE GENOMIC DNA]</scope>
    <source>
        <strain evidence="6 7">DSM 45934</strain>
    </source>
</reference>
<dbReference type="AlphaFoldDB" id="A0A4R2J0H6"/>
<dbReference type="InterPro" id="IPR002104">
    <property type="entry name" value="Integrase_catalytic"/>
</dbReference>